<comment type="caution">
    <text evidence="1">The sequence shown here is derived from an EMBL/GenBank/DDBJ whole genome shotgun (WGS) entry which is preliminary data.</text>
</comment>
<dbReference type="AlphaFoldDB" id="A0A9N8R3J3"/>
<reference evidence="1" key="1">
    <citation type="submission" date="2021-02" db="EMBL/GenBank/DDBJ databases">
        <authorList>
            <person name="Vanwijnsberghe S."/>
        </authorList>
    </citation>
    <scope>NUCLEOTIDE SEQUENCE</scope>
    <source>
        <strain evidence="1">R-70211</strain>
    </source>
</reference>
<gene>
    <name evidence="1" type="ORF">R70211_04635</name>
</gene>
<dbReference type="EMBL" id="CAJNAS010000013">
    <property type="protein sequence ID" value="CAE6923522.1"/>
    <property type="molecule type" value="Genomic_DNA"/>
</dbReference>
<name>A0A9N8R3J3_9BURK</name>
<evidence type="ECO:0000313" key="2">
    <source>
        <dbReference type="Proteomes" id="UP000675121"/>
    </source>
</evidence>
<organism evidence="1 2">
    <name type="scientific">Paraburkholderia domus</name>
    <dbReference type="NCBI Taxonomy" id="2793075"/>
    <lineage>
        <taxon>Bacteria</taxon>
        <taxon>Pseudomonadati</taxon>
        <taxon>Pseudomonadota</taxon>
        <taxon>Betaproteobacteria</taxon>
        <taxon>Burkholderiales</taxon>
        <taxon>Burkholderiaceae</taxon>
        <taxon>Paraburkholderia</taxon>
    </lineage>
</organism>
<accession>A0A9N8R3J3</accession>
<sequence length="414" mass="45386">MNGDRKSIGPALSMPTYQAAMTLPMASTAYFVLRYYAPWGDGGADGWQVPVNLPTVSIEGTPAPVTMSTWFSYTKDYLQGQITEGFDQHAQYYVAEVYASTGKDSQIVFSGTFQQAAYYSATAYIVYPYQDKGQIEVLDLDLTASPTGSNPYIVGNPSVFAYPPSSPGSSAPLAPPVLSLFADGNPPARPEFRSKVNARTGEISLFRPDQQTSVSQIVDELAPDGCSKAYLYATKAAEQQVLILRIKVPTTFVHNSNPDTVFGEYQCREITVGAHTVDTAILDFWTVSSRMLTDYIDADGYAYVFFAPVSYTQSKVTEQGTPATRPPVMAWGRYTGYLLGDPDYAVIIRYRAPADAWVGNPQNAFCFATPEEEQPVTAAQLQEYLPEIFGDTLANFEQGQIGAVNKDRDWPAQE</sequence>
<proteinExistence type="predicted"/>
<dbReference type="RefSeq" id="WP_201075021.1">
    <property type="nucleotide sequence ID" value="NZ_CAJNAS010000013.1"/>
</dbReference>
<dbReference type="Proteomes" id="UP000675121">
    <property type="component" value="Unassembled WGS sequence"/>
</dbReference>
<keyword evidence="2" id="KW-1185">Reference proteome</keyword>
<evidence type="ECO:0000313" key="1">
    <source>
        <dbReference type="EMBL" id="CAE6923522.1"/>
    </source>
</evidence>
<protein>
    <submittedName>
        <fullName evidence="1">Uncharacterized protein</fullName>
    </submittedName>
</protein>